<dbReference type="Pfam" id="PF13360">
    <property type="entry name" value="PQQ_2"/>
    <property type="match status" value="1"/>
</dbReference>
<sequence>MSMDNYLYAINPNGTIKWKVPINVYSDENYTYASPVVGPDGTIYVGDFDNYLNAISPDGKIKWRYKTGEWVRSTAVIGKDGTIYFGSSDGYLYALDSNGRLLWKTKPGESEGFGSSGTVSAEGVLYIGNWDGNLYAIMVSSEGIANSPWPKFKGNLRNTGRFGDN</sequence>
<evidence type="ECO:0000313" key="2">
    <source>
        <dbReference type="EMBL" id="HHR34027.1"/>
    </source>
</evidence>
<dbReference type="SUPFAM" id="SSF50998">
    <property type="entry name" value="Quinoprotein alcohol dehydrogenase-like"/>
    <property type="match status" value="1"/>
</dbReference>
<dbReference type="InterPro" id="IPR015943">
    <property type="entry name" value="WD40/YVTN_repeat-like_dom_sf"/>
</dbReference>
<comment type="caution">
    <text evidence="2">The sequence shown here is derived from an EMBL/GenBank/DDBJ whole genome shotgun (WGS) entry which is preliminary data.</text>
</comment>
<dbReference type="AlphaFoldDB" id="A0A7C5Y7W8"/>
<dbReference type="Gene3D" id="2.130.10.10">
    <property type="entry name" value="YVTN repeat-like/Quinoprotein amine dehydrogenase"/>
    <property type="match status" value="1"/>
</dbReference>
<dbReference type="PANTHER" id="PTHR34512:SF30">
    <property type="entry name" value="OUTER MEMBRANE PROTEIN ASSEMBLY FACTOR BAMB"/>
    <property type="match status" value="1"/>
</dbReference>
<evidence type="ECO:0000259" key="1">
    <source>
        <dbReference type="Pfam" id="PF13360"/>
    </source>
</evidence>
<gene>
    <name evidence="2" type="ORF">ENM46_03665</name>
</gene>
<reference evidence="2" key="1">
    <citation type="journal article" date="2020" name="mSystems">
        <title>Genome- and Community-Level Interaction Insights into Carbon Utilization and Element Cycling Functions of Hydrothermarchaeota in Hydrothermal Sediment.</title>
        <authorList>
            <person name="Zhou Z."/>
            <person name="Liu Y."/>
            <person name="Xu W."/>
            <person name="Pan J."/>
            <person name="Luo Z.H."/>
            <person name="Li M."/>
        </authorList>
    </citation>
    <scope>NUCLEOTIDE SEQUENCE [LARGE SCALE GENOMIC DNA]</scope>
    <source>
        <strain evidence="2">SpSt-1088</strain>
    </source>
</reference>
<organism evidence="2">
    <name type="scientific">Fervidobacterium nodosum</name>
    <dbReference type="NCBI Taxonomy" id="2424"/>
    <lineage>
        <taxon>Bacteria</taxon>
        <taxon>Thermotogati</taxon>
        <taxon>Thermotogota</taxon>
        <taxon>Thermotogae</taxon>
        <taxon>Thermotogales</taxon>
        <taxon>Fervidobacteriaceae</taxon>
        <taxon>Fervidobacterium</taxon>
    </lineage>
</organism>
<protein>
    <recommendedName>
        <fullName evidence="1">Pyrrolo-quinoline quinone repeat domain-containing protein</fullName>
    </recommendedName>
</protein>
<proteinExistence type="predicted"/>
<accession>A0A7C5Y7W8</accession>
<dbReference type="InterPro" id="IPR018391">
    <property type="entry name" value="PQQ_b-propeller_rpt"/>
</dbReference>
<dbReference type="InterPro" id="IPR002372">
    <property type="entry name" value="PQQ_rpt_dom"/>
</dbReference>
<feature type="domain" description="Pyrrolo-quinoline quinone repeat" evidence="1">
    <location>
        <begin position="5"/>
        <end position="139"/>
    </location>
</feature>
<dbReference type="EMBL" id="DRXW01000225">
    <property type="protein sequence ID" value="HHR34027.1"/>
    <property type="molecule type" value="Genomic_DNA"/>
</dbReference>
<dbReference type="InterPro" id="IPR011047">
    <property type="entry name" value="Quinoprotein_ADH-like_sf"/>
</dbReference>
<name>A0A7C5Y7W8_9BACT</name>
<dbReference type="PANTHER" id="PTHR34512">
    <property type="entry name" value="CELL SURFACE PROTEIN"/>
    <property type="match status" value="1"/>
</dbReference>
<dbReference type="SMART" id="SM00564">
    <property type="entry name" value="PQQ"/>
    <property type="match status" value="3"/>
</dbReference>